<dbReference type="Pfam" id="PF01979">
    <property type="entry name" value="Amidohydro_1"/>
    <property type="match status" value="1"/>
</dbReference>
<accession>A0ABN1L9X2</accession>
<feature type="domain" description="Amidohydrolase-related" evidence="1">
    <location>
        <begin position="282"/>
        <end position="413"/>
    </location>
</feature>
<organism evidence="2 3">
    <name type="scientific">Colwellia asteriadis</name>
    <dbReference type="NCBI Taxonomy" id="517723"/>
    <lineage>
        <taxon>Bacteria</taxon>
        <taxon>Pseudomonadati</taxon>
        <taxon>Pseudomonadota</taxon>
        <taxon>Gammaproteobacteria</taxon>
        <taxon>Alteromonadales</taxon>
        <taxon>Colwelliaceae</taxon>
        <taxon>Colwellia</taxon>
    </lineage>
</organism>
<dbReference type="RefSeq" id="WP_343818413.1">
    <property type="nucleotide sequence ID" value="NZ_BAAAFA010000010.1"/>
</dbReference>
<dbReference type="SUPFAM" id="SSF51338">
    <property type="entry name" value="Composite domain of metallo-dependent hydrolases"/>
    <property type="match status" value="1"/>
</dbReference>
<protein>
    <submittedName>
        <fullName evidence="2">Amidohydrolase family protein</fullName>
    </submittedName>
</protein>
<dbReference type="PANTHER" id="PTHR43135">
    <property type="entry name" value="ALPHA-D-RIBOSE 1-METHYLPHOSPHONATE 5-TRIPHOSPHATE DIPHOSPHATASE"/>
    <property type="match status" value="1"/>
</dbReference>
<proteinExistence type="predicted"/>
<evidence type="ECO:0000313" key="3">
    <source>
        <dbReference type="Proteomes" id="UP001500021"/>
    </source>
</evidence>
<dbReference type="InterPro" id="IPR051781">
    <property type="entry name" value="Metallo-dep_Hydrolase"/>
</dbReference>
<sequence length="438" mass="46130">MKQSTLFNAMFSKVPSFSKVSNGLGVVLVSGLSLLSSHAYAQSTAIINATVHTVAEQGVLSGAVVMLDDGKITAIYTAETVPSKIEADIIVNAQGNILTPGFIASKNLLGLVEVGAVSRTRDGSDKKADVTFDASLAFNPKSTLIPYTRKGGITSNVVMPNGGEGVLVGQSFVVNLSGEFDSVVSPNNAVIAHLGAKSKGSRAMSLQTLANELADAQKALTAAGKSKGKKDKTKELKRDQQVINSVVKGEKTLLAYADRATDILALLKLKAQYNLDLVLVGARDAVLVTKQIADANVPVMTSALANLPNSFDSLHSSLDNIAILNEAGIKVIIATSGESHNINQLRFDAGVAVANGFDKSAALAAVTANVADTFKLNSGRIAVGKNADLVLWSGDPFEISTKVDSMWINGEQVSTQSRQDVLRDRYISKSELPRAYIK</sequence>
<dbReference type="Gene3D" id="3.20.20.140">
    <property type="entry name" value="Metal-dependent hydrolases"/>
    <property type="match status" value="1"/>
</dbReference>
<name>A0ABN1L9X2_9GAMM</name>
<dbReference type="InterPro" id="IPR011059">
    <property type="entry name" value="Metal-dep_hydrolase_composite"/>
</dbReference>
<dbReference type="PANTHER" id="PTHR43135:SF3">
    <property type="entry name" value="ALPHA-D-RIBOSE 1-METHYLPHOSPHONATE 5-TRIPHOSPHATE DIPHOSPHATASE"/>
    <property type="match status" value="1"/>
</dbReference>
<evidence type="ECO:0000313" key="2">
    <source>
        <dbReference type="EMBL" id="GAA0821771.1"/>
    </source>
</evidence>
<keyword evidence="3" id="KW-1185">Reference proteome</keyword>
<dbReference type="EMBL" id="BAAAFA010000010">
    <property type="protein sequence ID" value="GAA0821771.1"/>
    <property type="molecule type" value="Genomic_DNA"/>
</dbReference>
<dbReference type="Gene3D" id="2.30.40.10">
    <property type="entry name" value="Urease, subunit C, domain 1"/>
    <property type="match status" value="1"/>
</dbReference>
<dbReference type="InterPro" id="IPR006680">
    <property type="entry name" value="Amidohydro-rel"/>
</dbReference>
<gene>
    <name evidence="2" type="ORF">GCM10009111_29240</name>
</gene>
<evidence type="ECO:0000259" key="1">
    <source>
        <dbReference type="Pfam" id="PF01979"/>
    </source>
</evidence>
<dbReference type="Proteomes" id="UP001500021">
    <property type="component" value="Unassembled WGS sequence"/>
</dbReference>
<reference evidence="2 3" key="1">
    <citation type="journal article" date="2019" name="Int. J. Syst. Evol. Microbiol.">
        <title>The Global Catalogue of Microorganisms (GCM) 10K type strain sequencing project: providing services to taxonomists for standard genome sequencing and annotation.</title>
        <authorList>
            <consortium name="The Broad Institute Genomics Platform"/>
            <consortium name="The Broad Institute Genome Sequencing Center for Infectious Disease"/>
            <person name="Wu L."/>
            <person name="Ma J."/>
        </authorList>
    </citation>
    <scope>NUCLEOTIDE SEQUENCE [LARGE SCALE GENOMIC DNA]</scope>
    <source>
        <strain evidence="2 3">JCM 15608</strain>
    </source>
</reference>
<comment type="caution">
    <text evidence="2">The sequence shown here is derived from an EMBL/GenBank/DDBJ whole genome shotgun (WGS) entry which is preliminary data.</text>
</comment>